<dbReference type="PANTHER" id="PTHR39184">
    <property type="match status" value="1"/>
</dbReference>
<evidence type="ECO:0000259" key="1">
    <source>
        <dbReference type="Pfam" id="PF17288"/>
    </source>
</evidence>
<organism evidence="2">
    <name type="scientific">bioreactor metagenome</name>
    <dbReference type="NCBI Taxonomy" id="1076179"/>
    <lineage>
        <taxon>unclassified sequences</taxon>
        <taxon>metagenomes</taxon>
        <taxon>ecological metagenomes</taxon>
    </lineage>
</organism>
<reference evidence="2" key="1">
    <citation type="submission" date="2019-08" db="EMBL/GenBank/DDBJ databases">
        <authorList>
            <person name="Kucharzyk K."/>
            <person name="Murdoch R.W."/>
            <person name="Higgins S."/>
            <person name="Loffler F."/>
        </authorList>
    </citation>
    <scope>NUCLEOTIDE SEQUENCE</scope>
</reference>
<gene>
    <name evidence="2" type="ORF">SDC9_210799</name>
</gene>
<dbReference type="Pfam" id="PF17288">
    <property type="entry name" value="Terminase_3C"/>
    <property type="match status" value="1"/>
</dbReference>
<feature type="domain" description="Phage terminase large subunit C-terminal" evidence="1">
    <location>
        <begin position="5"/>
        <end position="78"/>
    </location>
</feature>
<sequence>MRDWGLRVTGAQKGPDSVTYGIKWLSDLEEIVIDPVRCPETAREFGGYAIGRDREGRLLSQYPDRDNHHIDAVRYACEGDMARRGVKF</sequence>
<dbReference type="InterPro" id="IPR052380">
    <property type="entry name" value="Viral_DNA_packaging_terminase"/>
</dbReference>
<proteinExistence type="predicted"/>
<name>A0A645JH77_9ZZZZ</name>
<dbReference type="EMBL" id="VSSQ01141897">
    <property type="protein sequence ID" value="MPN63045.1"/>
    <property type="molecule type" value="Genomic_DNA"/>
</dbReference>
<dbReference type="PANTHER" id="PTHR39184:SF1">
    <property type="entry name" value="PBSX PHAGE TERMINASE LARGE SUBUNIT"/>
    <property type="match status" value="1"/>
</dbReference>
<accession>A0A645JH77</accession>
<protein>
    <recommendedName>
        <fullName evidence="1">Phage terminase large subunit C-terminal domain-containing protein</fullName>
    </recommendedName>
</protein>
<evidence type="ECO:0000313" key="2">
    <source>
        <dbReference type="EMBL" id="MPN63045.1"/>
    </source>
</evidence>
<dbReference type="InterPro" id="IPR035413">
    <property type="entry name" value="Terminase_L_C"/>
</dbReference>
<comment type="caution">
    <text evidence="2">The sequence shown here is derived from an EMBL/GenBank/DDBJ whole genome shotgun (WGS) entry which is preliminary data.</text>
</comment>
<dbReference type="AlphaFoldDB" id="A0A645JH77"/>
<dbReference type="Gene3D" id="3.30.420.280">
    <property type="match status" value="1"/>
</dbReference>